<feature type="region of interest" description="Disordered" evidence="1">
    <location>
        <begin position="1"/>
        <end position="24"/>
    </location>
</feature>
<dbReference type="AlphaFoldDB" id="A0AAD2PVC9"/>
<feature type="compositionally biased region" description="Low complexity" evidence="1">
    <location>
        <begin position="146"/>
        <end position="159"/>
    </location>
</feature>
<name>A0AAD2PVC9_9STRA</name>
<comment type="caution">
    <text evidence="2">The sequence shown here is derived from an EMBL/GenBank/DDBJ whole genome shotgun (WGS) entry which is preliminary data.</text>
</comment>
<evidence type="ECO:0000313" key="3">
    <source>
        <dbReference type="Proteomes" id="UP001295423"/>
    </source>
</evidence>
<organism evidence="2 3">
    <name type="scientific">Cylindrotheca closterium</name>
    <dbReference type="NCBI Taxonomy" id="2856"/>
    <lineage>
        <taxon>Eukaryota</taxon>
        <taxon>Sar</taxon>
        <taxon>Stramenopiles</taxon>
        <taxon>Ochrophyta</taxon>
        <taxon>Bacillariophyta</taxon>
        <taxon>Bacillariophyceae</taxon>
        <taxon>Bacillariophycidae</taxon>
        <taxon>Bacillariales</taxon>
        <taxon>Bacillariaceae</taxon>
        <taxon>Cylindrotheca</taxon>
    </lineage>
</organism>
<feature type="region of interest" description="Disordered" evidence="1">
    <location>
        <begin position="141"/>
        <end position="174"/>
    </location>
</feature>
<accession>A0AAD2PVC9</accession>
<feature type="region of interest" description="Disordered" evidence="1">
    <location>
        <begin position="37"/>
        <end position="58"/>
    </location>
</feature>
<gene>
    <name evidence="2" type="ORF">CYCCA115_LOCUS15260</name>
</gene>
<dbReference type="EMBL" id="CAKOGP040001869">
    <property type="protein sequence ID" value="CAJ1954669.1"/>
    <property type="molecule type" value="Genomic_DNA"/>
</dbReference>
<sequence>MIRHIQEHPRAKEAQARLPIKKRKLRDNSYVKSINERPRQNKKLTQQVATNPSAGRSATISSDATMDAIIQDINQLLCSGIGKSNRKKRLKKTKKRWRTELGMSKVQFSNGVWHLARNKANVQIQFENKIILNSPLLVDEPRDATDSSSSISTESSTNTILDAPFTVPDTNDEDDTKVLGMRPAVDQEGSWINLFHPSVWGLGTSMWG</sequence>
<protein>
    <submittedName>
        <fullName evidence="2">Uncharacterized protein</fullName>
    </submittedName>
</protein>
<feature type="compositionally biased region" description="Polar residues" evidence="1">
    <location>
        <begin position="43"/>
        <end position="58"/>
    </location>
</feature>
<dbReference type="Proteomes" id="UP001295423">
    <property type="component" value="Unassembled WGS sequence"/>
</dbReference>
<evidence type="ECO:0000256" key="1">
    <source>
        <dbReference type="SAM" id="MobiDB-lite"/>
    </source>
</evidence>
<keyword evidence="3" id="KW-1185">Reference proteome</keyword>
<proteinExistence type="predicted"/>
<reference evidence="2" key="1">
    <citation type="submission" date="2023-08" db="EMBL/GenBank/DDBJ databases">
        <authorList>
            <person name="Audoor S."/>
            <person name="Bilcke G."/>
        </authorList>
    </citation>
    <scope>NUCLEOTIDE SEQUENCE</scope>
</reference>
<feature type="compositionally biased region" description="Basic and acidic residues" evidence="1">
    <location>
        <begin position="1"/>
        <end position="15"/>
    </location>
</feature>
<evidence type="ECO:0000313" key="2">
    <source>
        <dbReference type="EMBL" id="CAJ1954669.1"/>
    </source>
</evidence>